<evidence type="ECO:0008006" key="9">
    <source>
        <dbReference type="Google" id="ProtNLM"/>
    </source>
</evidence>
<proteinExistence type="predicted"/>
<dbReference type="OMA" id="RSIMISF"/>
<evidence type="ECO:0000313" key="8">
    <source>
        <dbReference type="Proteomes" id="UP000015102"/>
    </source>
</evidence>
<comment type="subcellular location">
    <subcellularLocation>
        <location evidence="1">Cell membrane</location>
        <topology evidence="1">Multi-pass membrane protein</topology>
    </subcellularLocation>
</comment>
<evidence type="ECO:0000256" key="1">
    <source>
        <dbReference type="ARBA" id="ARBA00004651"/>
    </source>
</evidence>
<dbReference type="AlphaFoldDB" id="T1GNH5"/>
<dbReference type="STRING" id="36166.T1GNH5"/>
<accession>T1GNH5</accession>
<keyword evidence="2" id="KW-1003">Cell membrane</keyword>
<feature type="transmembrane region" description="Helical" evidence="6">
    <location>
        <begin position="141"/>
        <end position="165"/>
    </location>
</feature>
<reference evidence="7" key="2">
    <citation type="submission" date="2015-06" db="UniProtKB">
        <authorList>
            <consortium name="EnsemblMetazoa"/>
        </authorList>
    </citation>
    <scope>IDENTIFICATION</scope>
</reference>
<name>T1GNH5_MEGSC</name>
<evidence type="ECO:0000313" key="7">
    <source>
        <dbReference type="EnsemblMetazoa" id="MESCA005126-PA"/>
    </source>
</evidence>
<keyword evidence="8" id="KW-1185">Reference proteome</keyword>
<dbReference type="GO" id="GO:0050909">
    <property type="term" value="P:sensory perception of taste"/>
    <property type="evidence" value="ECO:0007669"/>
    <property type="project" value="InterPro"/>
</dbReference>
<protein>
    <recommendedName>
        <fullName evidence="9">Gustatory receptor</fullName>
    </recommendedName>
</protein>
<dbReference type="Pfam" id="PF08395">
    <property type="entry name" value="7tm_7"/>
    <property type="match status" value="1"/>
</dbReference>
<evidence type="ECO:0000256" key="4">
    <source>
        <dbReference type="ARBA" id="ARBA00022989"/>
    </source>
</evidence>
<sequence length="282" mass="32340">MSFIQDLRNPSDFFASIQLIILVAFIFGLTPMRISGEIENRFLSFTKAGIFVTLFHMAMFATSFILAFLEGHSIVGYFFQSAVAQIGDSIQKAISLIGINYMYFKFFTNRQYLLNLCKYLFESDEMFQEIGVNFGYRKTTFLVNIELIFILFLNVAFIILANYIILLPNGIYPAYSVSYSFFALPILISVIVVIFCVFATRLQKRFAVLNKVLKNLVHQWDNQKTSKITAITTKSRSFNMESFSMFTIASKSHSDIIQKSMEIHQLLCEAASIANKYFLTSF</sequence>
<organism evidence="7 8">
    <name type="scientific">Megaselia scalaris</name>
    <name type="common">Humpbacked fly</name>
    <name type="synonym">Phora scalaris</name>
    <dbReference type="NCBI Taxonomy" id="36166"/>
    <lineage>
        <taxon>Eukaryota</taxon>
        <taxon>Metazoa</taxon>
        <taxon>Ecdysozoa</taxon>
        <taxon>Arthropoda</taxon>
        <taxon>Hexapoda</taxon>
        <taxon>Insecta</taxon>
        <taxon>Pterygota</taxon>
        <taxon>Neoptera</taxon>
        <taxon>Endopterygota</taxon>
        <taxon>Diptera</taxon>
        <taxon>Brachycera</taxon>
        <taxon>Muscomorpha</taxon>
        <taxon>Platypezoidea</taxon>
        <taxon>Phoridae</taxon>
        <taxon>Megaseliini</taxon>
        <taxon>Megaselia</taxon>
    </lineage>
</organism>
<evidence type="ECO:0000256" key="6">
    <source>
        <dbReference type="SAM" id="Phobius"/>
    </source>
</evidence>
<dbReference type="HOGENOM" id="CLU_987944_0_0_1"/>
<dbReference type="EnsemblMetazoa" id="MESCA005126-RA">
    <property type="protein sequence ID" value="MESCA005126-PA"/>
    <property type="gene ID" value="MESCA005126"/>
</dbReference>
<evidence type="ECO:0000256" key="2">
    <source>
        <dbReference type="ARBA" id="ARBA00022475"/>
    </source>
</evidence>
<dbReference type="GO" id="GO:0005886">
    <property type="term" value="C:plasma membrane"/>
    <property type="evidence" value="ECO:0007669"/>
    <property type="project" value="UniProtKB-SubCell"/>
</dbReference>
<dbReference type="EMBL" id="CAQQ02025555">
    <property type="status" value="NOT_ANNOTATED_CDS"/>
    <property type="molecule type" value="Genomic_DNA"/>
</dbReference>
<feature type="transmembrane region" description="Helical" evidence="6">
    <location>
        <begin position="50"/>
        <end position="69"/>
    </location>
</feature>
<feature type="transmembrane region" description="Helical" evidence="6">
    <location>
        <begin position="177"/>
        <end position="199"/>
    </location>
</feature>
<keyword evidence="3 6" id="KW-0812">Transmembrane</keyword>
<evidence type="ECO:0000256" key="5">
    <source>
        <dbReference type="ARBA" id="ARBA00023136"/>
    </source>
</evidence>
<dbReference type="InterPro" id="IPR013604">
    <property type="entry name" value="7TM_chemorcpt"/>
</dbReference>
<keyword evidence="5 6" id="KW-0472">Membrane</keyword>
<keyword evidence="4 6" id="KW-1133">Transmembrane helix</keyword>
<dbReference type="Proteomes" id="UP000015102">
    <property type="component" value="Unassembled WGS sequence"/>
</dbReference>
<evidence type="ECO:0000256" key="3">
    <source>
        <dbReference type="ARBA" id="ARBA00022692"/>
    </source>
</evidence>
<feature type="transmembrane region" description="Helical" evidence="6">
    <location>
        <begin position="12"/>
        <end position="30"/>
    </location>
</feature>
<reference evidence="8" key="1">
    <citation type="submission" date="2013-02" db="EMBL/GenBank/DDBJ databases">
        <authorList>
            <person name="Hughes D."/>
        </authorList>
    </citation>
    <scope>NUCLEOTIDE SEQUENCE</scope>
    <source>
        <strain>Durham</strain>
        <strain evidence="8">NC isolate 2 -- Noor lab</strain>
    </source>
</reference>